<dbReference type="EMBL" id="CP071182">
    <property type="protein sequence ID" value="QSO49929.1"/>
    <property type="molecule type" value="Genomic_DNA"/>
</dbReference>
<organism evidence="2 3">
    <name type="scientific">Alicyclobacillus mengziensis</name>
    <dbReference type="NCBI Taxonomy" id="2931921"/>
    <lineage>
        <taxon>Bacteria</taxon>
        <taxon>Bacillati</taxon>
        <taxon>Bacillota</taxon>
        <taxon>Bacilli</taxon>
        <taxon>Bacillales</taxon>
        <taxon>Alicyclobacillaceae</taxon>
        <taxon>Alicyclobacillus</taxon>
    </lineage>
</organism>
<protein>
    <submittedName>
        <fullName evidence="2">ABC transporter permease</fullName>
    </submittedName>
</protein>
<feature type="transmembrane region" description="Helical" evidence="1">
    <location>
        <begin position="235"/>
        <end position="258"/>
    </location>
</feature>
<evidence type="ECO:0000313" key="2">
    <source>
        <dbReference type="EMBL" id="QSO49929.1"/>
    </source>
</evidence>
<keyword evidence="1" id="KW-0812">Transmembrane</keyword>
<feature type="transmembrane region" description="Helical" evidence="1">
    <location>
        <begin position="175"/>
        <end position="195"/>
    </location>
</feature>
<dbReference type="AlphaFoldDB" id="A0A9X7W3F8"/>
<accession>A0A9X7W3F8</accession>
<gene>
    <name evidence="2" type="ORF">JZ786_16785</name>
</gene>
<dbReference type="GO" id="GO:0005886">
    <property type="term" value="C:plasma membrane"/>
    <property type="evidence" value="ECO:0007669"/>
    <property type="project" value="UniProtKB-SubCell"/>
</dbReference>
<evidence type="ECO:0000313" key="3">
    <source>
        <dbReference type="Proteomes" id="UP000663505"/>
    </source>
</evidence>
<sequence>MVIHNPLLNKEFRQRMRTNRAPVVITAYLVSMAALTFLMLYENVQGQFALLLPARSEQVFLVVSLLQMTVVAFLTPAFAAGSISGERERRTLAVLLTTPLSPGEILIGKILSSSALLALLVIVTLPLYSLVFLFGGAVPQEALAVFGFQLYTILVIAALSVAWSTLALRSGWSTVLSYSTVTFMTLVTGLLGYALQFAAIRFPADGFLTEWGNELLQLNPLWVDARLENAVTGTFHSWLIFVGFYSILAVALLGLSVWRLRPQVLSFMPGVSRSDERNYQ</sequence>
<feature type="transmembrane region" description="Helical" evidence="1">
    <location>
        <begin position="115"/>
        <end position="137"/>
    </location>
</feature>
<name>A0A9X7W3F8_9BACL</name>
<dbReference type="PANTHER" id="PTHR43471">
    <property type="entry name" value="ABC TRANSPORTER PERMEASE"/>
    <property type="match status" value="1"/>
</dbReference>
<dbReference type="KEGG" id="afx:JZ786_16785"/>
<evidence type="ECO:0000256" key="1">
    <source>
        <dbReference type="SAM" id="Phobius"/>
    </source>
</evidence>
<proteinExistence type="predicted"/>
<keyword evidence="3" id="KW-1185">Reference proteome</keyword>
<feature type="transmembrane region" description="Helical" evidence="1">
    <location>
        <begin position="60"/>
        <end position="80"/>
    </location>
</feature>
<dbReference type="Proteomes" id="UP000663505">
    <property type="component" value="Chromosome"/>
</dbReference>
<feature type="transmembrane region" description="Helical" evidence="1">
    <location>
        <begin position="21"/>
        <end position="40"/>
    </location>
</feature>
<dbReference type="GO" id="GO:0140359">
    <property type="term" value="F:ABC-type transporter activity"/>
    <property type="evidence" value="ECO:0007669"/>
    <property type="project" value="InterPro"/>
</dbReference>
<reference evidence="2 3" key="1">
    <citation type="submission" date="2021-02" db="EMBL/GenBank/DDBJ databases">
        <title>Alicyclobacillus curvatus sp. nov. and Alicyclobacillus mengziensis sp. nov., two acidophilic bacteria isolated from acid mine drainage.</title>
        <authorList>
            <person name="Huang Y."/>
        </authorList>
    </citation>
    <scope>NUCLEOTIDE SEQUENCE [LARGE SCALE GENOMIC DNA]</scope>
    <source>
        <strain evidence="2 3">S30H14</strain>
    </source>
</reference>
<keyword evidence="1" id="KW-0472">Membrane</keyword>
<dbReference type="Pfam" id="PF12679">
    <property type="entry name" value="ABC2_membrane_2"/>
    <property type="match status" value="1"/>
</dbReference>
<feature type="transmembrane region" description="Helical" evidence="1">
    <location>
        <begin position="143"/>
        <end position="163"/>
    </location>
</feature>
<keyword evidence="1" id="KW-1133">Transmembrane helix</keyword>